<feature type="region of interest" description="Disordered" evidence="1">
    <location>
        <begin position="290"/>
        <end position="312"/>
    </location>
</feature>
<name>A0AAE0KGI3_9PEZI</name>
<dbReference type="GO" id="GO:0051087">
    <property type="term" value="F:protein-folding chaperone binding"/>
    <property type="evidence" value="ECO:0007669"/>
    <property type="project" value="InterPro"/>
</dbReference>
<protein>
    <recommendedName>
        <fullName evidence="2">BAG domain-containing protein</fullName>
    </recommendedName>
</protein>
<keyword evidence="4" id="KW-1185">Reference proteome</keyword>
<evidence type="ECO:0000313" key="3">
    <source>
        <dbReference type="EMBL" id="KAK3376114.1"/>
    </source>
</evidence>
<dbReference type="InterPro" id="IPR003103">
    <property type="entry name" value="BAG_domain"/>
</dbReference>
<evidence type="ECO:0000259" key="2">
    <source>
        <dbReference type="PROSITE" id="PS51035"/>
    </source>
</evidence>
<dbReference type="PANTHER" id="PTHR36167">
    <property type="entry name" value="C2H2 FINGER DOMAIN TRANSCRIPTION FACTOR (EUROFUNG)-RELATED"/>
    <property type="match status" value="1"/>
</dbReference>
<gene>
    <name evidence="3" type="ORF">B0T24DRAFT_215637</name>
</gene>
<reference evidence="3" key="1">
    <citation type="journal article" date="2023" name="Mol. Phylogenet. Evol.">
        <title>Genome-scale phylogeny and comparative genomics of the fungal order Sordariales.</title>
        <authorList>
            <person name="Hensen N."/>
            <person name="Bonometti L."/>
            <person name="Westerberg I."/>
            <person name="Brannstrom I.O."/>
            <person name="Guillou S."/>
            <person name="Cros-Aarteil S."/>
            <person name="Calhoun S."/>
            <person name="Haridas S."/>
            <person name="Kuo A."/>
            <person name="Mondo S."/>
            <person name="Pangilinan J."/>
            <person name="Riley R."/>
            <person name="LaButti K."/>
            <person name="Andreopoulos B."/>
            <person name="Lipzen A."/>
            <person name="Chen C."/>
            <person name="Yan M."/>
            <person name="Daum C."/>
            <person name="Ng V."/>
            <person name="Clum A."/>
            <person name="Steindorff A."/>
            <person name="Ohm R.A."/>
            <person name="Martin F."/>
            <person name="Silar P."/>
            <person name="Natvig D.O."/>
            <person name="Lalanne C."/>
            <person name="Gautier V."/>
            <person name="Ament-Velasquez S.L."/>
            <person name="Kruys A."/>
            <person name="Hutchinson M.I."/>
            <person name="Powell A.J."/>
            <person name="Barry K."/>
            <person name="Miller A.N."/>
            <person name="Grigoriev I.V."/>
            <person name="Debuchy R."/>
            <person name="Gladieux P."/>
            <person name="Hiltunen Thoren M."/>
            <person name="Johannesson H."/>
        </authorList>
    </citation>
    <scope>NUCLEOTIDE SEQUENCE</scope>
    <source>
        <strain evidence="3">CBS 958.72</strain>
    </source>
</reference>
<sequence>MDPLSVLSGIAGVAAAGAALSSALFEIIESVRDAPKDMVTIARSIMDLSLVLSEMRQVLKRGRRLYRDRLLRGILSTMRRIDGVHDEIHDLIAGDRRMARVLWAFRRKSKTAALLTQIESLKSTLQLMATTLTLAIKQRQTQHSADDHDREDSALDRADLRAGAENLVRAVGQSVADLDIAPQRQSRSVGTQTETRFSRSLDDLSIPSRSDGFLAVHRDRAKLDYVERRSRPEYEDGAEYQRRKVRGPPTVYLDGLWEEEPFEPETQLQKRGPSPNDTATWLRTLVFGSEVSRSPSPSPLRMERSRSDDPRLSRQELALQPRLPHSSNASLSAPSPSVVDKLLLSWTNLSDAEIEATQRLEDRLLPWTDDPRDHASKLSVAEKSAISAPIAVPVVVQGSPSYTPPDIQYSYVRPPTSYASTGTSPSASAAKVQETKTFTPADIKYADLKYSEVPPAVAENPALAQIERIYTRFGDLRLRCDRFIRKPPADLARAQRKHRELSELVLQTVLLPIDEIDVKGDPDARARRKAIVLDVQSVLTQLDHVLDLERVDDISRWGPRWGSRR</sequence>
<feature type="domain" description="BAG" evidence="2">
    <location>
        <begin position="465"/>
        <end position="546"/>
    </location>
</feature>
<dbReference type="InterPro" id="IPR036533">
    <property type="entry name" value="BAG_dom_sf"/>
</dbReference>
<dbReference type="GO" id="GO:0006355">
    <property type="term" value="P:regulation of DNA-templated transcription"/>
    <property type="evidence" value="ECO:0007669"/>
    <property type="project" value="InterPro"/>
</dbReference>
<dbReference type="AlphaFoldDB" id="A0AAE0KGI3"/>
<dbReference type="Proteomes" id="UP001287356">
    <property type="component" value="Unassembled WGS sequence"/>
</dbReference>
<dbReference type="Pfam" id="PF02179">
    <property type="entry name" value="BAG"/>
    <property type="match status" value="1"/>
</dbReference>
<dbReference type="SMART" id="SM00264">
    <property type="entry name" value="BAG"/>
    <property type="match status" value="1"/>
</dbReference>
<feature type="compositionally biased region" description="Basic and acidic residues" evidence="1">
    <location>
        <begin position="301"/>
        <end position="312"/>
    </location>
</feature>
<evidence type="ECO:0000256" key="1">
    <source>
        <dbReference type="SAM" id="MobiDB-lite"/>
    </source>
</evidence>
<accession>A0AAE0KGI3</accession>
<proteinExistence type="predicted"/>
<comment type="caution">
    <text evidence="3">The sequence shown here is derived from an EMBL/GenBank/DDBJ whole genome shotgun (WGS) entry which is preliminary data.</text>
</comment>
<dbReference type="Gene3D" id="1.20.58.120">
    <property type="entry name" value="BAG domain"/>
    <property type="match status" value="1"/>
</dbReference>
<evidence type="ECO:0000313" key="4">
    <source>
        <dbReference type="Proteomes" id="UP001287356"/>
    </source>
</evidence>
<dbReference type="PANTHER" id="PTHR36167:SF3">
    <property type="entry name" value="C2H2 FINGER DOMAIN TRANSCRIPTION FACTOR (EUROFUNG)-RELATED"/>
    <property type="match status" value="1"/>
</dbReference>
<dbReference type="SUPFAM" id="SSF63491">
    <property type="entry name" value="BAG domain"/>
    <property type="match status" value="1"/>
</dbReference>
<dbReference type="PROSITE" id="PS51035">
    <property type="entry name" value="BAG"/>
    <property type="match status" value="1"/>
</dbReference>
<dbReference type="EMBL" id="JAULSN010000003">
    <property type="protein sequence ID" value="KAK3376114.1"/>
    <property type="molecule type" value="Genomic_DNA"/>
</dbReference>
<organism evidence="3 4">
    <name type="scientific">Lasiosphaeria ovina</name>
    <dbReference type="NCBI Taxonomy" id="92902"/>
    <lineage>
        <taxon>Eukaryota</taxon>
        <taxon>Fungi</taxon>
        <taxon>Dikarya</taxon>
        <taxon>Ascomycota</taxon>
        <taxon>Pezizomycotina</taxon>
        <taxon>Sordariomycetes</taxon>
        <taxon>Sordariomycetidae</taxon>
        <taxon>Sordariales</taxon>
        <taxon>Lasiosphaeriaceae</taxon>
        <taxon>Lasiosphaeria</taxon>
    </lineage>
</organism>
<reference evidence="3" key="2">
    <citation type="submission" date="2023-06" db="EMBL/GenBank/DDBJ databases">
        <authorList>
            <consortium name="Lawrence Berkeley National Laboratory"/>
            <person name="Haridas S."/>
            <person name="Hensen N."/>
            <person name="Bonometti L."/>
            <person name="Westerberg I."/>
            <person name="Brannstrom I.O."/>
            <person name="Guillou S."/>
            <person name="Cros-Aarteil S."/>
            <person name="Calhoun S."/>
            <person name="Kuo A."/>
            <person name="Mondo S."/>
            <person name="Pangilinan J."/>
            <person name="Riley R."/>
            <person name="Labutti K."/>
            <person name="Andreopoulos B."/>
            <person name="Lipzen A."/>
            <person name="Chen C."/>
            <person name="Yanf M."/>
            <person name="Daum C."/>
            <person name="Ng V."/>
            <person name="Clum A."/>
            <person name="Steindorff A."/>
            <person name="Ohm R."/>
            <person name="Martin F."/>
            <person name="Silar P."/>
            <person name="Natvig D."/>
            <person name="Lalanne C."/>
            <person name="Gautier V."/>
            <person name="Ament-Velasquez S.L."/>
            <person name="Kruys A."/>
            <person name="Hutchinson M.I."/>
            <person name="Powell A.J."/>
            <person name="Barry K."/>
            <person name="Miller A.N."/>
            <person name="Grigoriev I.V."/>
            <person name="Debuchy R."/>
            <person name="Gladieux P."/>
            <person name="Thoren M.H."/>
            <person name="Johannesson H."/>
        </authorList>
    </citation>
    <scope>NUCLEOTIDE SEQUENCE</scope>
    <source>
        <strain evidence="3">CBS 958.72</strain>
    </source>
</reference>
<dbReference type="InterPro" id="IPR039327">
    <property type="entry name" value="CON7-like"/>
</dbReference>